<dbReference type="SUPFAM" id="SSF47413">
    <property type="entry name" value="lambda repressor-like DNA-binding domains"/>
    <property type="match status" value="1"/>
</dbReference>
<dbReference type="GO" id="GO:0003677">
    <property type="term" value="F:DNA binding"/>
    <property type="evidence" value="ECO:0007669"/>
    <property type="project" value="InterPro"/>
</dbReference>
<reference evidence="3" key="2">
    <citation type="submission" date="2020-09" db="EMBL/GenBank/DDBJ databases">
        <authorList>
            <person name="Sun Q."/>
            <person name="Ohkuma M."/>
        </authorList>
    </citation>
    <scope>NUCLEOTIDE SEQUENCE</scope>
    <source>
        <strain evidence="3">JCM 3302</strain>
    </source>
</reference>
<dbReference type="AlphaFoldDB" id="A0A919APW1"/>
<gene>
    <name evidence="3" type="ORF">GCM10014715_85710</name>
</gene>
<proteinExistence type="predicted"/>
<keyword evidence="4" id="KW-1185">Reference proteome</keyword>
<dbReference type="Gene3D" id="3.30.450.180">
    <property type="match status" value="1"/>
</dbReference>
<evidence type="ECO:0000313" key="4">
    <source>
        <dbReference type="Proteomes" id="UP000641386"/>
    </source>
</evidence>
<feature type="domain" description="HTH cro/C1-type" evidence="2">
    <location>
        <begin position="63"/>
        <end position="110"/>
    </location>
</feature>
<dbReference type="Proteomes" id="UP000641386">
    <property type="component" value="Unassembled WGS sequence"/>
</dbReference>
<dbReference type="Pfam" id="PF17765">
    <property type="entry name" value="MLTR_LBD"/>
    <property type="match status" value="1"/>
</dbReference>
<accession>A0A919APW1</accession>
<dbReference type="EMBL" id="BNBC01000078">
    <property type="protein sequence ID" value="GHF17485.1"/>
    <property type="molecule type" value="Genomic_DNA"/>
</dbReference>
<dbReference type="PANTHER" id="PTHR35010">
    <property type="entry name" value="BLL4672 PROTEIN-RELATED"/>
    <property type="match status" value="1"/>
</dbReference>
<dbReference type="Pfam" id="PF13560">
    <property type="entry name" value="HTH_31"/>
    <property type="match status" value="1"/>
</dbReference>
<dbReference type="Gene3D" id="1.10.260.40">
    <property type="entry name" value="lambda repressor-like DNA-binding domains"/>
    <property type="match status" value="1"/>
</dbReference>
<evidence type="ECO:0000256" key="1">
    <source>
        <dbReference type="SAM" id="MobiDB-lite"/>
    </source>
</evidence>
<dbReference type="InterPro" id="IPR001387">
    <property type="entry name" value="Cro/C1-type_HTH"/>
</dbReference>
<name>A0A919APW1_9ACTN</name>
<evidence type="ECO:0000313" key="3">
    <source>
        <dbReference type="EMBL" id="GHF17485.1"/>
    </source>
</evidence>
<feature type="region of interest" description="Disordered" evidence="1">
    <location>
        <begin position="1"/>
        <end position="65"/>
    </location>
</feature>
<dbReference type="PANTHER" id="PTHR35010:SF2">
    <property type="entry name" value="BLL4672 PROTEIN"/>
    <property type="match status" value="1"/>
</dbReference>
<sequence>MATASGRPPAGYRHNQYYDPPPGGAHTGRMDKQELGAFLRSRRERLRPQDAGLPSGPRRRTPGLRREEVSVLAHISTEYYIRLEQGRAPRPSGDVLAAIAGALRLTDAESDHLHVLAGTAPNRTGLHRRDVRPSILALLERMPQTAGFVMSAACEVLAWNNLAAALTEDFAPLTPHERNLARRAFPGPQYADETLYGISDAADFRLGIVMQLHTTLARYPTDPAVTGLVGELRETSPDFARLWERHDVQPAPTLTKTFRHPTVGEVTVDCDTLTLTDRDQHLVLYSAPPGSPGAETLALLNVLGAQASDYLH</sequence>
<evidence type="ECO:0000259" key="2">
    <source>
        <dbReference type="PROSITE" id="PS50943"/>
    </source>
</evidence>
<protein>
    <submittedName>
        <fullName evidence="3">Transcriptional regulator</fullName>
    </submittedName>
</protein>
<dbReference type="SMART" id="SM00530">
    <property type="entry name" value="HTH_XRE"/>
    <property type="match status" value="1"/>
</dbReference>
<reference evidence="3" key="1">
    <citation type="journal article" date="2014" name="Int. J. Syst. Evol. Microbiol.">
        <title>Complete genome sequence of Corynebacterium casei LMG S-19264T (=DSM 44701T), isolated from a smear-ripened cheese.</title>
        <authorList>
            <consortium name="US DOE Joint Genome Institute (JGI-PGF)"/>
            <person name="Walter F."/>
            <person name="Albersmeier A."/>
            <person name="Kalinowski J."/>
            <person name="Ruckert C."/>
        </authorList>
    </citation>
    <scope>NUCLEOTIDE SEQUENCE</scope>
    <source>
        <strain evidence="3">JCM 3302</strain>
    </source>
</reference>
<organism evidence="3 4">
    <name type="scientific">Streptomyces spiralis</name>
    <dbReference type="NCBI Taxonomy" id="66376"/>
    <lineage>
        <taxon>Bacteria</taxon>
        <taxon>Bacillati</taxon>
        <taxon>Actinomycetota</taxon>
        <taxon>Actinomycetes</taxon>
        <taxon>Kitasatosporales</taxon>
        <taxon>Streptomycetaceae</taxon>
        <taxon>Streptomyces</taxon>
    </lineage>
</organism>
<dbReference type="InterPro" id="IPR041413">
    <property type="entry name" value="MLTR_LBD"/>
</dbReference>
<comment type="caution">
    <text evidence="3">The sequence shown here is derived from an EMBL/GenBank/DDBJ whole genome shotgun (WGS) entry which is preliminary data.</text>
</comment>
<dbReference type="InterPro" id="IPR010982">
    <property type="entry name" value="Lambda_DNA-bd_dom_sf"/>
</dbReference>
<dbReference type="PROSITE" id="PS50943">
    <property type="entry name" value="HTH_CROC1"/>
    <property type="match status" value="1"/>
</dbReference>